<proteinExistence type="predicted"/>
<keyword evidence="1" id="KW-1133">Transmembrane helix</keyword>
<organism evidence="2 3">
    <name type="scientific">Gimesia algae</name>
    <dbReference type="NCBI Taxonomy" id="2527971"/>
    <lineage>
        <taxon>Bacteria</taxon>
        <taxon>Pseudomonadati</taxon>
        <taxon>Planctomycetota</taxon>
        <taxon>Planctomycetia</taxon>
        <taxon>Planctomycetales</taxon>
        <taxon>Planctomycetaceae</taxon>
        <taxon>Gimesia</taxon>
    </lineage>
</organism>
<keyword evidence="1" id="KW-0472">Membrane</keyword>
<keyword evidence="1" id="KW-0812">Transmembrane</keyword>
<name>A0A517V7U4_9PLAN</name>
<evidence type="ECO:0000256" key="1">
    <source>
        <dbReference type="SAM" id="Phobius"/>
    </source>
</evidence>
<evidence type="ECO:0000313" key="2">
    <source>
        <dbReference type="EMBL" id="QDT89078.1"/>
    </source>
</evidence>
<reference evidence="2 3" key="1">
    <citation type="submission" date="2019-02" db="EMBL/GenBank/DDBJ databases">
        <title>Deep-cultivation of Planctomycetes and their phenomic and genomic characterization uncovers novel biology.</title>
        <authorList>
            <person name="Wiegand S."/>
            <person name="Jogler M."/>
            <person name="Boedeker C."/>
            <person name="Pinto D."/>
            <person name="Vollmers J."/>
            <person name="Rivas-Marin E."/>
            <person name="Kohn T."/>
            <person name="Peeters S.H."/>
            <person name="Heuer A."/>
            <person name="Rast P."/>
            <person name="Oberbeckmann S."/>
            <person name="Bunk B."/>
            <person name="Jeske O."/>
            <person name="Meyerdierks A."/>
            <person name="Storesund J.E."/>
            <person name="Kallscheuer N."/>
            <person name="Luecker S."/>
            <person name="Lage O.M."/>
            <person name="Pohl T."/>
            <person name="Merkel B.J."/>
            <person name="Hornburger P."/>
            <person name="Mueller R.-W."/>
            <person name="Bruemmer F."/>
            <person name="Labrenz M."/>
            <person name="Spormann A.M."/>
            <person name="Op den Camp H."/>
            <person name="Overmann J."/>
            <person name="Amann R."/>
            <person name="Jetten M.S.M."/>
            <person name="Mascher T."/>
            <person name="Medema M.H."/>
            <person name="Devos D.P."/>
            <person name="Kaster A.-K."/>
            <person name="Ovreas L."/>
            <person name="Rohde M."/>
            <person name="Galperin M.Y."/>
            <person name="Jogler C."/>
        </authorList>
    </citation>
    <scope>NUCLEOTIDE SEQUENCE [LARGE SCALE GENOMIC DNA]</scope>
    <source>
        <strain evidence="2 3">Pan161</strain>
    </source>
</reference>
<protein>
    <submittedName>
        <fullName evidence="2">Uncharacterized protein</fullName>
    </submittedName>
</protein>
<evidence type="ECO:0000313" key="3">
    <source>
        <dbReference type="Proteomes" id="UP000316855"/>
    </source>
</evidence>
<dbReference type="Proteomes" id="UP000316855">
    <property type="component" value="Chromosome"/>
</dbReference>
<dbReference type="AlphaFoldDB" id="A0A517V7U4"/>
<dbReference type="EMBL" id="CP036343">
    <property type="protein sequence ID" value="QDT89078.1"/>
    <property type="molecule type" value="Genomic_DNA"/>
</dbReference>
<gene>
    <name evidence="2" type="ORF">Pan161_07030</name>
</gene>
<keyword evidence="3" id="KW-1185">Reference proteome</keyword>
<feature type="transmembrane region" description="Helical" evidence="1">
    <location>
        <begin position="29"/>
        <end position="52"/>
    </location>
</feature>
<dbReference type="KEGG" id="gax:Pan161_07030"/>
<accession>A0A517V7U4</accession>
<sequence length="100" mass="11028">MVYGIFLVLLCLWATGSRCLSQFGLKVGTVYLTGIVFGCFGLSYLVGVYYNFGLYNTDRFSLTVLSMYLLAAVIVSVFLVNLSVMTGLYLGVLRIKPSSR</sequence>
<feature type="transmembrane region" description="Helical" evidence="1">
    <location>
        <begin position="64"/>
        <end position="90"/>
    </location>
</feature>